<keyword evidence="1" id="KW-0732">Signal</keyword>
<dbReference type="EMBL" id="JBHUEQ010000026">
    <property type="protein sequence ID" value="MFD1746866.1"/>
    <property type="molecule type" value="Genomic_DNA"/>
</dbReference>
<name>A0ABW4M828_9HYPH</name>
<reference evidence="3" key="1">
    <citation type="journal article" date="2019" name="Int. J. Syst. Evol. Microbiol.">
        <title>The Global Catalogue of Microorganisms (GCM) 10K type strain sequencing project: providing services to taxonomists for standard genome sequencing and annotation.</title>
        <authorList>
            <consortium name="The Broad Institute Genomics Platform"/>
            <consortium name="The Broad Institute Genome Sequencing Center for Infectious Disease"/>
            <person name="Wu L."/>
            <person name="Ma J."/>
        </authorList>
    </citation>
    <scope>NUCLEOTIDE SEQUENCE [LARGE SCALE GENOMIC DNA]</scope>
    <source>
        <strain evidence="3">CG52</strain>
    </source>
</reference>
<accession>A0ABW4M828</accession>
<feature type="chain" id="PRO_5047502234" description="DUF4430 domain-containing protein" evidence="1">
    <location>
        <begin position="22"/>
        <end position="133"/>
    </location>
</feature>
<protein>
    <recommendedName>
        <fullName evidence="4">DUF4430 domain-containing protein</fullName>
    </recommendedName>
</protein>
<evidence type="ECO:0000256" key="1">
    <source>
        <dbReference type="SAM" id="SignalP"/>
    </source>
</evidence>
<keyword evidence="3" id="KW-1185">Reference proteome</keyword>
<proteinExistence type="predicted"/>
<sequence length="133" mass="14165">MNKTLSILLGAAVLSITLPMAASGATLSYKNGSSSIRFNIGWTKGMTVQQAMQKAGPDYVTGWSHKYSGNSLLMVLGTGNFPTTPSSTNGKLGSPYWLLCIDGKPASAGMTQQKIPSPKSNVSWIWTSKFQCN</sequence>
<comment type="caution">
    <text evidence="2">The sequence shown here is derived from an EMBL/GenBank/DDBJ whole genome shotgun (WGS) entry which is preliminary data.</text>
</comment>
<evidence type="ECO:0008006" key="4">
    <source>
        <dbReference type="Google" id="ProtNLM"/>
    </source>
</evidence>
<dbReference type="RefSeq" id="WP_377403177.1">
    <property type="nucleotide sequence ID" value="NZ_JBHUEQ010000026.1"/>
</dbReference>
<evidence type="ECO:0000313" key="3">
    <source>
        <dbReference type="Proteomes" id="UP001597322"/>
    </source>
</evidence>
<evidence type="ECO:0000313" key="2">
    <source>
        <dbReference type="EMBL" id="MFD1746866.1"/>
    </source>
</evidence>
<dbReference type="Proteomes" id="UP001597322">
    <property type="component" value="Unassembled WGS sequence"/>
</dbReference>
<organism evidence="2 3">
    <name type="scientific">Rhizobium helianthi</name>
    <dbReference type="NCBI Taxonomy" id="1132695"/>
    <lineage>
        <taxon>Bacteria</taxon>
        <taxon>Pseudomonadati</taxon>
        <taxon>Pseudomonadota</taxon>
        <taxon>Alphaproteobacteria</taxon>
        <taxon>Hyphomicrobiales</taxon>
        <taxon>Rhizobiaceae</taxon>
        <taxon>Rhizobium/Agrobacterium group</taxon>
        <taxon>Rhizobium</taxon>
    </lineage>
</organism>
<feature type="signal peptide" evidence="1">
    <location>
        <begin position="1"/>
        <end position="21"/>
    </location>
</feature>
<gene>
    <name evidence="2" type="ORF">ACFSE1_15425</name>
</gene>